<feature type="region of interest" description="Disordered" evidence="1">
    <location>
        <begin position="327"/>
        <end position="374"/>
    </location>
</feature>
<gene>
    <name evidence="2" type="ORF">BO70DRAFT_403252</name>
</gene>
<proteinExistence type="predicted"/>
<dbReference type="GeneID" id="37069271"/>
<dbReference type="AlphaFoldDB" id="A0A317X2U3"/>
<organism evidence="2 3">
    <name type="scientific">Aspergillus heteromorphus CBS 117.55</name>
    <dbReference type="NCBI Taxonomy" id="1448321"/>
    <lineage>
        <taxon>Eukaryota</taxon>
        <taxon>Fungi</taxon>
        <taxon>Dikarya</taxon>
        <taxon>Ascomycota</taxon>
        <taxon>Pezizomycotina</taxon>
        <taxon>Eurotiomycetes</taxon>
        <taxon>Eurotiomycetidae</taxon>
        <taxon>Eurotiales</taxon>
        <taxon>Aspergillaceae</taxon>
        <taxon>Aspergillus</taxon>
        <taxon>Aspergillus subgen. Circumdati</taxon>
    </lineage>
</organism>
<evidence type="ECO:0000256" key="1">
    <source>
        <dbReference type="SAM" id="MobiDB-lite"/>
    </source>
</evidence>
<sequence>MADSTQSASPQPPSSDNASDKATAGSSVSSDDNISFKTARSVIQEDAAETASEPGLVAQVEQLRVDTPIPEISHWSSDSSSEEGNAPVPMARTRRPVPRVTAPEPEPEREFPIAVTSFIGNPRPRPDHQTQLSCVVFSAPWLESFLPENCRTTNQKSLKCKAILRFNEECLVQLAQFFCAGCTDPTPAEGFVHRPIMFTRTGMDGLEDGPRRTLMMRFGQLTRSRWNFPEMNATLGGKAEGQIFEVAIPTCGRDECNLTARTMANELINSLLPCIPRLRLATLDLGIFIPTTRVGEHEEDAGWEPSGAEVLVCKLAPDCLSLPVQQVIPDDEDEGEAAASGATETAEDDAEADDEESEGADEDAEADAEADIES</sequence>
<dbReference type="OrthoDB" id="4186247at2759"/>
<name>A0A317X2U3_9EURO</name>
<dbReference type="VEuPathDB" id="FungiDB:BO70DRAFT_403252"/>
<accession>A0A317X2U3</accession>
<evidence type="ECO:0000313" key="2">
    <source>
        <dbReference type="EMBL" id="PWY92873.1"/>
    </source>
</evidence>
<feature type="region of interest" description="Disordered" evidence="1">
    <location>
        <begin position="1"/>
        <end position="35"/>
    </location>
</feature>
<comment type="caution">
    <text evidence="2">The sequence shown here is derived from an EMBL/GenBank/DDBJ whole genome shotgun (WGS) entry which is preliminary data.</text>
</comment>
<dbReference type="RefSeq" id="XP_025404612.1">
    <property type="nucleotide sequence ID" value="XM_025547034.1"/>
</dbReference>
<feature type="compositionally biased region" description="Acidic residues" evidence="1">
    <location>
        <begin position="345"/>
        <end position="374"/>
    </location>
</feature>
<keyword evidence="3" id="KW-1185">Reference proteome</keyword>
<feature type="region of interest" description="Disordered" evidence="1">
    <location>
        <begin position="68"/>
        <end position="91"/>
    </location>
</feature>
<dbReference type="EMBL" id="MSFL01000001">
    <property type="protein sequence ID" value="PWY92873.1"/>
    <property type="molecule type" value="Genomic_DNA"/>
</dbReference>
<feature type="compositionally biased region" description="Polar residues" evidence="1">
    <location>
        <begin position="24"/>
        <end position="35"/>
    </location>
</feature>
<dbReference type="Proteomes" id="UP000247233">
    <property type="component" value="Unassembled WGS sequence"/>
</dbReference>
<feature type="compositionally biased region" description="Low complexity" evidence="1">
    <location>
        <begin position="1"/>
        <end position="17"/>
    </location>
</feature>
<reference evidence="2 3" key="1">
    <citation type="submission" date="2016-12" db="EMBL/GenBank/DDBJ databases">
        <title>The genomes of Aspergillus section Nigri reveals drivers in fungal speciation.</title>
        <authorList>
            <consortium name="DOE Joint Genome Institute"/>
            <person name="Vesth T.C."/>
            <person name="Nybo J."/>
            <person name="Theobald S."/>
            <person name="Brandl J."/>
            <person name="Frisvad J.C."/>
            <person name="Nielsen K.F."/>
            <person name="Lyhne E.K."/>
            <person name="Kogle M.E."/>
            <person name="Kuo A."/>
            <person name="Riley R."/>
            <person name="Clum A."/>
            <person name="Nolan M."/>
            <person name="Lipzen A."/>
            <person name="Salamov A."/>
            <person name="Henrissat B."/>
            <person name="Wiebenga A."/>
            <person name="De Vries R.P."/>
            <person name="Grigoriev I.V."/>
            <person name="Mortensen U.H."/>
            <person name="Andersen M.R."/>
            <person name="Baker S.E."/>
        </authorList>
    </citation>
    <scope>NUCLEOTIDE SEQUENCE [LARGE SCALE GENOMIC DNA]</scope>
    <source>
        <strain evidence="2 3">CBS 117.55</strain>
    </source>
</reference>
<protein>
    <submittedName>
        <fullName evidence="2">Uncharacterized protein</fullName>
    </submittedName>
</protein>
<evidence type="ECO:0000313" key="3">
    <source>
        <dbReference type="Proteomes" id="UP000247233"/>
    </source>
</evidence>